<dbReference type="EMBL" id="OIVN01006148">
    <property type="protein sequence ID" value="SPD26209.1"/>
    <property type="molecule type" value="Genomic_DNA"/>
</dbReference>
<accession>A0A2N9IPZ3</accession>
<evidence type="ECO:0000313" key="2">
    <source>
        <dbReference type="EMBL" id="SPD26209.1"/>
    </source>
</evidence>
<proteinExistence type="predicted"/>
<protein>
    <submittedName>
        <fullName evidence="2">Uncharacterized protein</fullName>
    </submittedName>
</protein>
<gene>
    <name evidence="2" type="ORF">FSB_LOCUS54091</name>
</gene>
<reference evidence="2" key="1">
    <citation type="submission" date="2018-02" db="EMBL/GenBank/DDBJ databases">
        <authorList>
            <person name="Cohen D.B."/>
            <person name="Kent A.D."/>
        </authorList>
    </citation>
    <scope>NUCLEOTIDE SEQUENCE</scope>
</reference>
<feature type="region of interest" description="Disordered" evidence="1">
    <location>
        <begin position="70"/>
        <end position="91"/>
    </location>
</feature>
<sequence>MTIITSYIPFMNQTSTPQAHNAFQAATPQHPPCCHDAAPPPLHAVAPPLKLHTRIDLHRHPSHIASICTATPHTSRRSAQPPLQTSRQSPPSISTATITLFLVLGFSRAEELVARSGENSPDLVRSRQIWQDLAGSGEISPDLWPNLHHLLHGATI</sequence>
<name>A0A2N9IPZ3_FAGSY</name>
<organism evidence="2">
    <name type="scientific">Fagus sylvatica</name>
    <name type="common">Beechnut</name>
    <dbReference type="NCBI Taxonomy" id="28930"/>
    <lineage>
        <taxon>Eukaryota</taxon>
        <taxon>Viridiplantae</taxon>
        <taxon>Streptophyta</taxon>
        <taxon>Embryophyta</taxon>
        <taxon>Tracheophyta</taxon>
        <taxon>Spermatophyta</taxon>
        <taxon>Magnoliopsida</taxon>
        <taxon>eudicotyledons</taxon>
        <taxon>Gunneridae</taxon>
        <taxon>Pentapetalae</taxon>
        <taxon>rosids</taxon>
        <taxon>fabids</taxon>
        <taxon>Fagales</taxon>
        <taxon>Fagaceae</taxon>
        <taxon>Fagus</taxon>
    </lineage>
</organism>
<evidence type="ECO:0000256" key="1">
    <source>
        <dbReference type="SAM" id="MobiDB-lite"/>
    </source>
</evidence>
<dbReference type="AlphaFoldDB" id="A0A2N9IPZ3"/>